<keyword evidence="3" id="KW-1185">Reference proteome</keyword>
<feature type="transmembrane region" description="Helical" evidence="1">
    <location>
        <begin position="39"/>
        <end position="61"/>
    </location>
</feature>
<feature type="transmembrane region" description="Helical" evidence="1">
    <location>
        <begin position="98"/>
        <end position="117"/>
    </location>
</feature>
<accession>A0AAW0R6Y4</accession>
<organism evidence="2 3">
    <name type="scientific">Apiospora kogelbergensis</name>
    <dbReference type="NCBI Taxonomy" id="1337665"/>
    <lineage>
        <taxon>Eukaryota</taxon>
        <taxon>Fungi</taxon>
        <taxon>Dikarya</taxon>
        <taxon>Ascomycota</taxon>
        <taxon>Pezizomycotina</taxon>
        <taxon>Sordariomycetes</taxon>
        <taxon>Xylariomycetidae</taxon>
        <taxon>Amphisphaeriales</taxon>
        <taxon>Apiosporaceae</taxon>
        <taxon>Apiospora</taxon>
    </lineage>
</organism>
<dbReference type="Proteomes" id="UP001392437">
    <property type="component" value="Unassembled WGS sequence"/>
</dbReference>
<protein>
    <submittedName>
        <fullName evidence="2">Uncharacterized protein</fullName>
    </submittedName>
</protein>
<dbReference type="EMBL" id="JAQQWP010000002">
    <property type="protein sequence ID" value="KAK8129530.1"/>
    <property type="molecule type" value="Genomic_DNA"/>
</dbReference>
<keyword evidence="1" id="KW-0472">Membrane</keyword>
<name>A0AAW0R6Y4_9PEZI</name>
<proteinExistence type="predicted"/>
<keyword evidence="1" id="KW-1133">Transmembrane helix</keyword>
<sequence>MTDWSLPPEVQHGYGKELPLPPPPALLSPRFEEAWIAKWGYTTLYATTGLVVYPLSLLTIYDRGPSWRKFDSYLKKKVPEDLHHECILADGRWSRPRGLYITCLARMLPLFGLVWVTKRINDERKRREALGDDFDAPAEIYSGLKRLFTSLRSQQMQVTFRPSSG</sequence>
<reference evidence="2 3" key="1">
    <citation type="submission" date="2023-01" db="EMBL/GenBank/DDBJ databases">
        <title>Analysis of 21 Apiospora genomes using comparative genomics revels a genus with tremendous synthesis potential of carbohydrate active enzymes and secondary metabolites.</title>
        <authorList>
            <person name="Sorensen T."/>
        </authorList>
    </citation>
    <scope>NUCLEOTIDE SEQUENCE [LARGE SCALE GENOMIC DNA]</scope>
    <source>
        <strain evidence="2 3">CBS 117206</strain>
    </source>
</reference>
<dbReference type="AlphaFoldDB" id="A0AAW0R6Y4"/>
<evidence type="ECO:0000313" key="3">
    <source>
        <dbReference type="Proteomes" id="UP001392437"/>
    </source>
</evidence>
<evidence type="ECO:0000313" key="2">
    <source>
        <dbReference type="EMBL" id="KAK8129530.1"/>
    </source>
</evidence>
<gene>
    <name evidence="2" type="ORF">PG999_001910</name>
</gene>
<keyword evidence="1" id="KW-0812">Transmembrane</keyword>
<evidence type="ECO:0000256" key="1">
    <source>
        <dbReference type="SAM" id="Phobius"/>
    </source>
</evidence>
<comment type="caution">
    <text evidence="2">The sequence shown here is derived from an EMBL/GenBank/DDBJ whole genome shotgun (WGS) entry which is preliminary data.</text>
</comment>